<feature type="non-terminal residue" evidence="2">
    <location>
        <position position="1"/>
    </location>
</feature>
<sequence>GRTRSSPSPSKLTSLSLSSQKLTSVLSLLPKLTSSSSSLLSPPSKLTSMSPLSPLQNTVLQGSDYFILILVFRR</sequence>
<dbReference type="Proteomes" id="UP000789831">
    <property type="component" value="Unassembled WGS sequence"/>
</dbReference>
<evidence type="ECO:0000256" key="1">
    <source>
        <dbReference type="SAM" id="MobiDB-lite"/>
    </source>
</evidence>
<dbReference type="EMBL" id="CAJVPL010004450">
    <property type="protein sequence ID" value="CAG8647699.1"/>
    <property type="molecule type" value="Genomic_DNA"/>
</dbReference>
<reference evidence="2" key="1">
    <citation type="submission" date="2021-06" db="EMBL/GenBank/DDBJ databases">
        <authorList>
            <person name="Kallberg Y."/>
            <person name="Tangrot J."/>
            <person name="Rosling A."/>
        </authorList>
    </citation>
    <scope>NUCLEOTIDE SEQUENCE</scope>
    <source>
        <strain evidence="2">MT106</strain>
    </source>
</reference>
<dbReference type="AlphaFoldDB" id="A0A9N9DUD2"/>
<evidence type="ECO:0000313" key="3">
    <source>
        <dbReference type="Proteomes" id="UP000789831"/>
    </source>
</evidence>
<comment type="caution">
    <text evidence="2">The sequence shown here is derived from an EMBL/GenBank/DDBJ whole genome shotgun (WGS) entry which is preliminary data.</text>
</comment>
<protein>
    <submittedName>
        <fullName evidence="2">13288_t:CDS:1</fullName>
    </submittedName>
</protein>
<feature type="region of interest" description="Disordered" evidence="1">
    <location>
        <begin position="33"/>
        <end position="53"/>
    </location>
</feature>
<name>A0A9N9DUD2_9GLOM</name>
<proteinExistence type="predicted"/>
<keyword evidence="3" id="KW-1185">Reference proteome</keyword>
<organism evidence="2 3">
    <name type="scientific">Ambispora gerdemannii</name>
    <dbReference type="NCBI Taxonomy" id="144530"/>
    <lineage>
        <taxon>Eukaryota</taxon>
        <taxon>Fungi</taxon>
        <taxon>Fungi incertae sedis</taxon>
        <taxon>Mucoromycota</taxon>
        <taxon>Glomeromycotina</taxon>
        <taxon>Glomeromycetes</taxon>
        <taxon>Archaeosporales</taxon>
        <taxon>Ambisporaceae</taxon>
        <taxon>Ambispora</taxon>
    </lineage>
</organism>
<accession>A0A9N9DUD2</accession>
<evidence type="ECO:0000313" key="2">
    <source>
        <dbReference type="EMBL" id="CAG8647699.1"/>
    </source>
</evidence>
<gene>
    <name evidence="2" type="ORF">AGERDE_LOCUS11269</name>
</gene>